<evidence type="ECO:0000313" key="2">
    <source>
        <dbReference type="EMBL" id="KKK64529.1"/>
    </source>
</evidence>
<accession>A0A0F8ZDG4</accession>
<dbReference type="EMBL" id="LAZR01060984">
    <property type="protein sequence ID" value="KKK64529.1"/>
    <property type="molecule type" value="Genomic_DNA"/>
</dbReference>
<feature type="non-terminal residue" evidence="2">
    <location>
        <position position="322"/>
    </location>
</feature>
<name>A0A0F8ZDG4_9ZZZZ</name>
<protein>
    <submittedName>
        <fullName evidence="2">Uncharacterized protein</fullName>
    </submittedName>
</protein>
<feature type="region of interest" description="Disordered" evidence="1">
    <location>
        <begin position="268"/>
        <end position="322"/>
    </location>
</feature>
<reference evidence="2" key="1">
    <citation type="journal article" date="2015" name="Nature">
        <title>Complex archaea that bridge the gap between prokaryotes and eukaryotes.</title>
        <authorList>
            <person name="Spang A."/>
            <person name="Saw J.H."/>
            <person name="Jorgensen S.L."/>
            <person name="Zaremba-Niedzwiedzka K."/>
            <person name="Martijn J."/>
            <person name="Lind A.E."/>
            <person name="van Eijk R."/>
            <person name="Schleper C."/>
            <person name="Guy L."/>
            <person name="Ettema T.J."/>
        </authorList>
    </citation>
    <scope>NUCLEOTIDE SEQUENCE</scope>
</reference>
<gene>
    <name evidence="2" type="ORF">LCGC14_2983280</name>
</gene>
<feature type="compositionally biased region" description="Basic and acidic residues" evidence="1">
    <location>
        <begin position="275"/>
        <end position="285"/>
    </location>
</feature>
<dbReference type="AlphaFoldDB" id="A0A0F8ZDG4"/>
<feature type="region of interest" description="Disordered" evidence="1">
    <location>
        <begin position="85"/>
        <end position="106"/>
    </location>
</feature>
<sequence length="322" mass="34891">MIKLKDLMFEGRRWAVIATVDRGVTKKGQILSKRKSQAQAQRDAYKIETEAGIPTAVKESPGTKVGDLVSEENIYNEPANIKKRLGGRYGGEPEKAIADPGNKKPALSAKNEAVTSMSALQHYLNQAERRKEIDNTAAKVIWGAAQAKLDTGTNVRDAISGALVDVNAEKKRGHKAESVNEAAGQTLADLGSTAVGKTARVTVGFTHNGVSIDDKARGKVMSPPVRKLGRLMVKVKFDRSTVARNSMFNRTLIVPASHLALAEAVANAKDSVTPEDSHEIEKDLEVTTNSPKMFETRDADEAQFSPTNFPTPSIDDINETEK</sequence>
<organism evidence="2">
    <name type="scientific">marine sediment metagenome</name>
    <dbReference type="NCBI Taxonomy" id="412755"/>
    <lineage>
        <taxon>unclassified sequences</taxon>
        <taxon>metagenomes</taxon>
        <taxon>ecological metagenomes</taxon>
    </lineage>
</organism>
<proteinExistence type="predicted"/>
<evidence type="ECO:0000256" key="1">
    <source>
        <dbReference type="SAM" id="MobiDB-lite"/>
    </source>
</evidence>
<comment type="caution">
    <text evidence="2">The sequence shown here is derived from an EMBL/GenBank/DDBJ whole genome shotgun (WGS) entry which is preliminary data.</text>
</comment>